<accession>A0A495SBH0</accession>
<name>A0A495SBH0_9FLAO</name>
<comment type="caution">
    <text evidence="1">The sequence shown here is derived from an EMBL/GenBank/DDBJ whole genome shotgun (WGS) entry which is preliminary data.</text>
</comment>
<evidence type="ECO:0000313" key="2">
    <source>
        <dbReference type="Proteomes" id="UP000272428"/>
    </source>
</evidence>
<dbReference type="EMBL" id="RBXB01000002">
    <property type="protein sequence ID" value="RKS97578.1"/>
    <property type="molecule type" value="Genomic_DNA"/>
</dbReference>
<organism evidence="1 2">
    <name type="scientific">Chryseobacterium defluvii</name>
    <dbReference type="NCBI Taxonomy" id="160396"/>
    <lineage>
        <taxon>Bacteria</taxon>
        <taxon>Pseudomonadati</taxon>
        <taxon>Bacteroidota</taxon>
        <taxon>Flavobacteriia</taxon>
        <taxon>Flavobacteriales</taxon>
        <taxon>Weeksellaceae</taxon>
        <taxon>Chryseobacterium group</taxon>
        <taxon>Chryseobacterium</taxon>
    </lineage>
</organism>
<dbReference type="Proteomes" id="UP000272428">
    <property type="component" value="Unassembled WGS sequence"/>
</dbReference>
<keyword evidence="2" id="KW-1185">Reference proteome</keyword>
<proteinExistence type="predicted"/>
<gene>
    <name evidence="1" type="ORF">BCF58_1711</name>
</gene>
<sequence>MKHIGTPFTYIFIKKTGSNSPKFIGTPFVLFFEKAESKMGNIGTFFAFILFTLF</sequence>
<evidence type="ECO:0000313" key="1">
    <source>
        <dbReference type="EMBL" id="RKS97578.1"/>
    </source>
</evidence>
<protein>
    <submittedName>
        <fullName evidence="1">Uncharacterized protein</fullName>
    </submittedName>
</protein>
<reference evidence="1 2" key="1">
    <citation type="submission" date="2018-10" db="EMBL/GenBank/DDBJ databases">
        <title>Genomic Encyclopedia of Archaeal and Bacterial Type Strains, Phase II (KMG-II): from individual species to whole genera.</title>
        <authorList>
            <person name="Goeker M."/>
        </authorList>
    </citation>
    <scope>NUCLEOTIDE SEQUENCE [LARGE SCALE GENOMIC DNA]</scope>
    <source>
        <strain evidence="1 2">DSM 14219</strain>
    </source>
</reference>
<dbReference type="AlphaFoldDB" id="A0A495SBH0"/>